<feature type="region of interest" description="Disordered" evidence="1">
    <location>
        <begin position="486"/>
        <end position="537"/>
    </location>
</feature>
<dbReference type="KEGG" id="vcn:VOLCADRAFT_116088"/>
<feature type="region of interest" description="Disordered" evidence="1">
    <location>
        <begin position="325"/>
        <end position="423"/>
    </location>
</feature>
<feature type="compositionally biased region" description="Low complexity" evidence="1">
    <location>
        <begin position="142"/>
        <end position="175"/>
    </location>
</feature>
<feature type="compositionally biased region" description="Low complexity" evidence="1">
    <location>
        <begin position="387"/>
        <end position="404"/>
    </location>
</feature>
<dbReference type="OrthoDB" id="67750at2759"/>
<proteinExistence type="predicted"/>
<feature type="non-terminal residue" evidence="2">
    <location>
        <position position="1"/>
    </location>
</feature>
<keyword evidence="3" id="KW-1185">Reference proteome</keyword>
<feature type="compositionally biased region" description="Acidic residues" evidence="1">
    <location>
        <begin position="36"/>
        <end position="48"/>
    </location>
</feature>
<dbReference type="EMBL" id="GL378325">
    <property type="protein sequence ID" value="EFJ51901.1"/>
    <property type="molecule type" value="Genomic_DNA"/>
</dbReference>
<sequence>LDDLRRTGVIGSRDIQSSLAYPGLSPNFLNEPLDPGSDDERDEYDDGGSDGRSASSGGAGKGGRGGRNQPRSMSPDQGPGRMDPLRYSATASARAVLLHEKPSVVERMEKGVAACAVLRDNRRFRLFSLGSISGGGGGGGSSSHRGLLNLPSMSRTGSLGRQQQQQQPTQQSPSQQLPPPPGSPNGNCGASGANTQRTTQSADYWMRVTLPPEVIEAQLRHLAAATEANLRTYHDRVAAAQDDLLRTNGLSTEALGVASEVVEQSLKIKLGQIKEDTTVNNFNYSALSREAVLATQLGPASVQLLTATTLPQFIRAALDHVRQHSGELSQLKSSLQQPEDGRRRSTHRRARAKSTVASLNLPAGALAGPGIGGGGRMDGGDSARTLTSEPTNTTASATTANGDDATTDPDGAEPEGSAGSGIWPSYVSVKHRATSAGGQLSAAADPTAASAGGPAGSSASASASVSGAAATRVTEDAEAAHLEHLRRHASPDSAAREPRWSPPAPVLAGNLRGRTAAPPLGSGGPGGGGGGGPSRRAGTFIDEEWMSKFRSELLAVESNTPDQPPEGLLPLPPLPPINMDAGTYVRCRLERLWSLLDVPPPQQLDIVLTFTGRDRALQFARNLEMWEQAAVAVLGREAQVEALVAAQREIEAGRADMLSLATVSTACIRVLQQTRWVEELSGRLRAGCGWALSYHGKPYPGSDAITSTHLLAFMEQLRQVTQITGLRP</sequence>
<organism evidence="3">
    <name type="scientific">Volvox carteri f. nagariensis</name>
    <dbReference type="NCBI Taxonomy" id="3068"/>
    <lineage>
        <taxon>Eukaryota</taxon>
        <taxon>Viridiplantae</taxon>
        <taxon>Chlorophyta</taxon>
        <taxon>core chlorophytes</taxon>
        <taxon>Chlorophyceae</taxon>
        <taxon>CS clade</taxon>
        <taxon>Chlamydomonadales</taxon>
        <taxon>Volvocaceae</taxon>
        <taxon>Volvox</taxon>
    </lineage>
</organism>
<evidence type="ECO:0000313" key="3">
    <source>
        <dbReference type="Proteomes" id="UP000001058"/>
    </source>
</evidence>
<feature type="compositionally biased region" description="Gly residues" evidence="1">
    <location>
        <begin position="521"/>
        <end position="533"/>
    </location>
</feature>
<dbReference type="PANTHER" id="PTHR16078:SF1">
    <property type="entry name" value="COILED-COIL DOMAIN-CONTAINING PROTEIN 87"/>
    <property type="match status" value="1"/>
</dbReference>
<accession>D8TKK0</accession>
<feature type="compositionally biased region" description="Polar residues" evidence="1">
    <location>
        <begin position="185"/>
        <end position="197"/>
    </location>
</feature>
<reference evidence="2 3" key="1">
    <citation type="journal article" date="2010" name="Science">
        <title>Genomic analysis of organismal complexity in the multicellular green alga Volvox carteri.</title>
        <authorList>
            <person name="Prochnik S.E."/>
            <person name="Umen J."/>
            <person name="Nedelcu A.M."/>
            <person name="Hallmann A."/>
            <person name="Miller S.M."/>
            <person name="Nishii I."/>
            <person name="Ferris P."/>
            <person name="Kuo A."/>
            <person name="Mitros T."/>
            <person name="Fritz-Laylin L.K."/>
            <person name="Hellsten U."/>
            <person name="Chapman J."/>
            <person name="Simakov O."/>
            <person name="Rensing S.A."/>
            <person name="Terry A."/>
            <person name="Pangilinan J."/>
            <person name="Kapitonov V."/>
            <person name="Jurka J."/>
            <person name="Salamov A."/>
            <person name="Shapiro H."/>
            <person name="Schmutz J."/>
            <person name="Grimwood J."/>
            <person name="Lindquist E."/>
            <person name="Lucas S."/>
            <person name="Grigoriev I.V."/>
            <person name="Schmitt R."/>
            <person name="Kirk D."/>
            <person name="Rokhsar D.S."/>
        </authorList>
    </citation>
    <scope>NUCLEOTIDE SEQUENCE [LARGE SCALE GENOMIC DNA]</scope>
    <source>
        <strain evidence="3">f. Nagariensis / Eve</strain>
    </source>
</reference>
<name>D8TKK0_VOLCA</name>
<dbReference type="PANTHER" id="PTHR16078">
    <property type="entry name" value="COILED-COIL DOMAIN-CONTAINING PROTEIN 87"/>
    <property type="match status" value="1"/>
</dbReference>
<feature type="region of interest" description="Disordered" evidence="1">
    <location>
        <begin position="444"/>
        <end position="463"/>
    </location>
</feature>
<feature type="compositionally biased region" description="Polar residues" evidence="1">
    <location>
        <begin position="326"/>
        <end position="337"/>
    </location>
</feature>
<feature type="compositionally biased region" description="Gly residues" evidence="1">
    <location>
        <begin position="132"/>
        <end position="141"/>
    </location>
</feature>
<dbReference type="InParanoid" id="D8TKK0"/>
<evidence type="ECO:0000256" key="1">
    <source>
        <dbReference type="SAM" id="MobiDB-lite"/>
    </source>
</evidence>
<feature type="compositionally biased region" description="Gly residues" evidence="1">
    <location>
        <begin position="367"/>
        <end position="377"/>
    </location>
</feature>
<dbReference type="InterPro" id="IPR037383">
    <property type="entry name" value="CCDC87"/>
</dbReference>
<dbReference type="GeneID" id="9619998"/>
<protein>
    <submittedName>
        <fullName evidence="2">Uncharacterized protein</fullName>
    </submittedName>
</protein>
<dbReference type="STRING" id="3068.D8TKK0"/>
<feature type="compositionally biased region" description="Gly residues" evidence="1">
    <location>
        <begin position="57"/>
        <end position="66"/>
    </location>
</feature>
<gene>
    <name evidence="2" type="ORF">VOLCADRAFT_116088</name>
</gene>
<evidence type="ECO:0000313" key="2">
    <source>
        <dbReference type="EMBL" id="EFJ51901.1"/>
    </source>
</evidence>
<dbReference type="AlphaFoldDB" id="D8TKK0"/>
<feature type="region of interest" description="Disordered" evidence="1">
    <location>
        <begin position="1"/>
        <end position="85"/>
    </location>
</feature>
<dbReference type="Proteomes" id="UP000001058">
    <property type="component" value="Unassembled WGS sequence"/>
</dbReference>
<feature type="region of interest" description="Disordered" evidence="1">
    <location>
        <begin position="131"/>
        <end position="197"/>
    </location>
</feature>
<dbReference type="RefSeq" id="XP_002946675.1">
    <property type="nucleotide sequence ID" value="XM_002946629.1"/>
</dbReference>